<organism evidence="1 2">
    <name type="scientific">Hygrophoropsis aurantiaca</name>
    <dbReference type="NCBI Taxonomy" id="72124"/>
    <lineage>
        <taxon>Eukaryota</taxon>
        <taxon>Fungi</taxon>
        <taxon>Dikarya</taxon>
        <taxon>Basidiomycota</taxon>
        <taxon>Agaricomycotina</taxon>
        <taxon>Agaricomycetes</taxon>
        <taxon>Agaricomycetidae</taxon>
        <taxon>Boletales</taxon>
        <taxon>Coniophorineae</taxon>
        <taxon>Hygrophoropsidaceae</taxon>
        <taxon>Hygrophoropsis</taxon>
    </lineage>
</organism>
<keyword evidence="2" id="KW-1185">Reference proteome</keyword>
<gene>
    <name evidence="1" type="ORF">BJ138DRAFT_988323</name>
</gene>
<sequence>DEHFPLVAFNHEQIADSTTSGFVLTNKSSFKDIVDRLFSIDVTVLQALSDRLKEGSSPQSQSEEESACYQVIRDLDHVGSGVQGSITNKKYMRN</sequence>
<feature type="non-terminal residue" evidence="1">
    <location>
        <position position="1"/>
    </location>
</feature>
<protein>
    <submittedName>
        <fullName evidence="1">Uncharacterized protein</fullName>
    </submittedName>
</protein>
<evidence type="ECO:0000313" key="2">
    <source>
        <dbReference type="Proteomes" id="UP000790377"/>
    </source>
</evidence>
<name>A0ACB7ZUK7_9AGAM</name>
<dbReference type="Proteomes" id="UP000790377">
    <property type="component" value="Unassembled WGS sequence"/>
</dbReference>
<comment type="caution">
    <text evidence="1">The sequence shown here is derived from an EMBL/GenBank/DDBJ whole genome shotgun (WGS) entry which is preliminary data.</text>
</comment>
<dbReference type="EMBL" id="MU268342">
    <property type="protein sequence ID" value="KAH7904851.1"/>
    <property type="molecule type" value="Genomic_DNA"/>
</dbReference>
<feature type="non-terminal residue" evidence="1">
    <location>
        <position position="94"/>
    </location>
</feature>
<evidence type="ECO:0000313" key="1">
    <source>
        <dbReference type="EMBL" id="KAH7904851.1"/>
    </source>
</evidence>
<proteinExistence type="predicted"/>
<reference evidence="1" key="1">
    <citation type="journal article" date="2021" name="New Phytol.">
        <title>Evolutionary innovations through gain and loss of genes in the ectomycorrhizal Boletales.</title>
        <authorList>
            <person name="Wu G."/>
            <person name="Miyauchi S."/>
            <person name="Morin E."/>
            <person name="Kuo A."/>
            <person name="Drula E."/>
            <person name="Varga T."/>
            <person name="Kohler A."/>
            <person name="Feng B."/>
            <person name="Cao Y."/>
            <person name="Lipzen A."/>
            <person name="Daum C."/>
            <person name="Hundley H."/>
            <person name="Pangilinan J."/>
            <person name="Johnson J."/>
            <person name="Barry K."/>
            <person name="LaButti K."/>
            <person name="Ng V."/>
            <person name="Ahrendt S."/>
            <person name="Min B."/>
            <person name="Choi I.G."/>
            <person name="Park H."/>
            <person name="Plett J.M."/>
            <person name="Magnuson J."/>
            <person name="Spatafora J.W."/>
            <person name="Nagy L.G."/>
            <person name="Henrissat B."/>
            <person name="Grigoriev I.V."/>
            <person name="Yang Z.L."/>
            <person name="Xu J."/>
            <person name="Martin F.M."/>
        </authorList>
    </citation>
    <scope>NUCLEOTIDE SEQUENCE</scope>
    <source>
        <strain evidence="1">ATCC 28755</strain>
    </source>
</reference>
<accession>A0ACB7ZUK7</accession>